<dbReference type="GO" id="GO:0000287">
    <property type="term" value="F:magnesium ion binding"/>
    <property type="evidence" value="ECO:0007669"/>
    <property type="project" value="UniProtKB-UniRule"/>
</dbReference>
<dbReference type="HAMAP" id="MF_02095">
    <property type="entry name" value="CysQ"/>
    <property type="match status" value="1"/>
</dbReference>
<evidence type="ECO:0000313" key="11">
    <source>
        <dbReference type="EMBL" id="RAR77268.1"/>
    </source>
</evidence>
<feature type="binding site" evidence="9">
    <location>
        <position position="93"/>
    </location>
    <ligand>
        <name>Mg(2+)</name>
        <dbReference type="ChEBI" id="CHEBI:18420"/>
        <label>1</label>
    </ligand>
</feature>
<dbReference type="RefSeq" id="WP_245951623.1">
    <property type="nucleotide sequence ID" value="NZ_CBCSGC010000257.1"/>
</dbReference>
<evidence type="ECO:0000256" key="8">
    <source>
        <dbReference type="ARBA" id="ARBA00023136"/>
    </source>
</evidence>
<evidence type="ECO:0000256" key="3">
    <source>
        <dbReference type="ARBA" id="ARBA00022475"/>
    </source>
</evidence>
<dbReference type="Gene3D" id="3.40.190.80">
    <property type="match status" value="1"/>
</dbReference>
<comment type="function">
    <text evidence="9">Converts adenosine-3',5'-bisphosphate (PAP) to AMP.</text>
</comment>
<dbReference type="PROSITE" id="PS00629">
    <property type="entry name" value="IMP_1"/>
    <property type="match status" value="1"/>
</dbReference>
<name>A0A328YTF0_9BURK</name>
<dbReference type="InterPro" id="IPR000760">
    <property type="entry name" value="Inositol_monophosphatase-like"/>
</dbReference>
<evidence type="ECO:0000256" key="4">
    <source>
        <dbReference type="ARBA" id="ARBA00022519"/>
    </source>
</evidence>
<comment type="caution">
    <text evidence="11">The sequence shown here is derived from an EMBL/GenBank/DDBJ whole genome shotgun (WGS) entry which is preliminary data.</text>
</comment>
<keyword evidence="6 9" id="KW-0378">Hydrolase</keyword>
<dbReference type="GO" id="GO:0005886">
    <property type="term" value="C:plasma membrane"/>
    <property type="evidence" value="ECO:0007669"/>
    <property type="project" value="UniProtKB-SubCell"/>
</dbReference>
<dbReference type="PANTHER" id="PTHR43028:SF5">
    <property type="entry name" value="3'(2'),5'-BISPHOSPHATE NUCLEOTIDASE 1"/>
    <property type="match status" value="1"/>
</dbReference>
<sequence length="267" mass="27816">MSVADRSLAGLLDAVAGIARRAGEAVMEVYGDADACVSWKDDGSPVTQADLRSQAVIVDALRQLTPGVPIVAEEDEAQACCALVADAPFWLVDPLDGTREFLRRNGEFTVNIALVSGARAVLGVVFAPALDQLFAGSLEGPAFLEDARGRCPIACRAIPQEGITVVGSRSHGDAGALEDFLRGYRVAAVRHAGSSLKLCLVAAGQADLYPRLGPTMEWDIAAGHAVLAAAGGRVTDLSGVPLIYGKPDFRNPHFLACSSGVQRAGAH</sequence>
<keyword evidence="8 9" id="KW-0472">Membrane</keyword>
<feature type="binding site" evidence="9">
    <location>
        <position position="73"/>
    </location>
    <ligand>
        <name>substrate</name>
    </ligand>
</feature>
<dbReference type="CDD" id="cd01638">
    <property type="entry name" value="CysQ"/>
    <property type="match status" value="1"/>
</dbReference>
<feature type="binding site" evidence="10">
    <location>
        <position position="95"/>
    </location>
    <ligand>
        <name>Mg(2+)</name>
        <dbReference type="ChEBI" id="CHEBI:18420"/>
        <label>1</label>
        <note>catalytic</note>
    </ligand>
</feature>
<feature type="binding site" evidence="9">
    <location>
        <position position="219"/>
    </location>
    <ligand>
        <name>Mg(2+)</name>
        <dbReference type="ChEBI" id="CHEBI:18420"/>
        <label>2</label>
    </ligand>
</feature>
<dbReference type="InterPro" id="IPR006240">
    <property type="entry name" value="CysQ"/>
</dbReference>
<dbReference type="GO" id="GO:0000103">
    <property type="term" value="P:sulfate assimilation"/>
    <property type="evidence" value="ECO:0007669"/>
    <property type="project" value="TreeGrafter"/>
</dbReference>
<evidence type="ECO:0000256" key="10">
    <source>
        <dbReference type="PIRSR" id="PIRSR600760-2"/>
    </source>
</evidence>
<dbReference type="GO" id="GO:0050427">
    <property type="term" value="P:3'-phosphoadenosine 5'-phosphosulfate metabolic process"/>
    <property type="evidence" value="ECO:0007669"/>
    <property type="project" value="TreeGrafter"/>
</dbReference>
<dbReference type="EC" id="3.1.3.7" evidence="9"/>
<dbReference type="NCBIfam" id="TIGR01331">
    <property type="entry name" value="bisphos_cysQ"/>
    <property type="match status" value="1"/>
</dbReference>
<organism evidence="11 12">
    <name type="scientific">Paracidovorax anthurii</name>
    <dbReference type="NCBI Taxonomy" id="78229"/>
    <lineage>
        <taxon>Bacteria</taxon>
        <taxon>Pseudomonadati</taxon>
        <taxon>Pseudomonadota</taxon>
        <taxon>Betaproteobacteria</taxon>
        <taxon>Burkholderiales</taxon>
        <taxon>Comamonadaceae</taxon>
        <taxon>Paracidovorax</taxon>
    </lineage>
</organism>
<feature type="binding site" evidence="9">
    <location>
        <position position="73"/>
    </location>
    <ligand>
        <name>Mg(2+)</name>
        <dbReference type="ChEBI" id="CHEBI:18420"/>
        <label>1</label>
    </ligand>
</feature>
<protein>
    <recommendedName>
        <fullName evidence="9">3'(2'),5'-bisphosphate nucleotidase CysQ</fullName>
        <ecNumber evidence="9">3.1.3.7</ecNumber>
    </recommendedName>
    <alternativeName>
        <fullName evidence="9">3'(2'),5-bisphosphonucleoside 3'(2')-phosphohydrolase</fullName>
    </alternativeName>
    <alternativeName>
        <fullName evidence="9">3'-phosphoadenosine 5'-phosphate phosphatase</fullName>
        <shortName evidence="9">PAP phosphatase</shortName>
    </alternativeName>
</protein>
<keyword evidence="3 9" id="KW-1003">Cell membrane</keyword>
<dbReference type="EMBL" id="QLTA01000038">
    <property type="protein sequence ID" value="RAR77268.1"/>
    <property type="molecule type" value="Genomic_DNA"/>
</dbReference>
<keyword evidence="5 9" id="KW-0479">Metal-binding</keyword>
<feature type="binding site" evidence="9">
    <location>
        <position position="96"/>
    </location>
    <ligand>
        <name>Mg(2+)</name>
        <dbReference type="ChEBI" id="CHEBI:18420"/>
        <label>2</label>
    </ligand>
</feature>
<gene>
    <name evidence="9" type="primary">cysQ</name>
    <name evidence="11" type="ORF">AX018_10383</name>
</gene>
<feature type="binding site" evidence="9">
    <location>
        <position position="95"/>
    </location>
    <ligand>
        <name>Mg(2+)</name>
        <dbReference type="ChEBI" id="CHEBI:18420"/>
        <label>1</label>
    </ligand>
</feature>
<dbReference type="GO" id="GO:0008441">
    <property type="term" value="F:3'(2'),5'-bisphosphate nucleotidase activity"/>
    <property type="evidence" value="ECO:0007669"/>
    <property type="project" value="UniProtKB-UniRule"/>
</dbReference>
<proteinExistence type="inferred from homology"/>
<evidence type="ECO:0000256" key="7">
    <source>
        <dbReference type="ARBA" id="ARBA00022842"/>
    </source>
</evidence>
<keyword evidence="4 9" id="KW-0997">Cell inner membrane</keyword>
<feature type="binding site" evidence="10">
    <location>
        <position position="219"/>
    </location>
    <ligand>
        <name>Mg(2+)</name>
        <dbReference type="ChEBI" id="CHEBI:18420"/>
        <label>1</label>
        <note>catalytic</note>
    </ligand>
</feature>
<keyword evidence="7 9" id="KW-0460">Magnesium</keyword>
<dbReference type="Gene3D" id="3.30.540.10">
    <property type="entry name" value="Fructose-1,6-Bisphosphatase, subunit A, domain 1"/>
    <property type="match status" value="1"/>
</dbReference>
<evidence type="ECO:0000256" key="5">
    <source>
        <dbReference type="ARBA" id="ARBA00022723"/>
    </source>
</evidence>
<dbReference type="PROSITE" id="PS00630">
    <property type="entry name" value="IMP_2"/>
    <property type="match status" value="1"/>
</dbReference>
<feature type="binding site" evidence="10">
    <location>
        <position position="96"/>
    </location>
    <ligand>
        <name>Mg(2+)</name>
        <dbReference type="ChEBI" id="CHEBI:18420"/>
        <label>1</label>
        <note>catalytic</note>
    </ligand>
</feature>
<dbReference type="GO" id="GO:0046854">
    <property type="term" value="P:phosphatidylinositol phosphate biosynthetic process"/>
    <property type="evidence" value="ECO:0007669"/>
    <property type="project" value="InterPro"/>
</dbReference>
<comment type="similarity">
    <text evidence="2 9">Belongs to the inositol monophosphatase superfamily. CysQ family.</text>
</comment>
<dbReference type="PRINTS" id="PR00377">
    <property type="entry name" value="IMPHPHTASES"/>
</dbReference>
<dbReference type="PANTHER" id="PTHR43028">
    <property type="entry name" value="3'(2'),5'-BISPHOSPHATE NUCLEOTIDASE 1"/>
    <property type="match status" value="1"/>
</dbReference>
<comment type="subcellular location">
    <subcellularLocation>
        <location evidence="9">Cell inner membrane</location>
        <topology evidence="9">Peripheral membrane protein</topology>
        <orientation evidence="9">Cytoplasmic side</orientation>
    </subcellularLocation>
</comment>
<comment type="cofactor">
    <cofactor evidence="9 10">
        <name>Mg(2+)</name>
        <dbReference type="ChEBI" id="CHEBI:18420"/>
    </cofactor>
</comment>
<evidence type="ECO:0000256" key="6">
    <source>
        <dbReference type="ARBA" id="ARBA00022801"/>
    </source>
</evidence>
<feature type="binding site" evidence="10">
    <location>
        <position position="73"/>
    </location>
    <ligand>
        <name>Mg(2+)</name>
        <dbReference type="ChEBI" id="CHEBI:18420"/>
        <label>1</label>
        <note>catalytic</note>
    </ligand>
</feature>
<feature type="binding site" evidence="9 10">
    <location>
        <position position="93"/>
    </location>
    <ligand>
        <name>Mg(2+)</name>
        <dbReference type="ChEBI" id="CHEBI:18420"/>
        <label>2</label>
    </ligand>
</feature>
<dbReference type="InterPro" id="IPR020583">
    <property type="entry name" value="Inositol_monoP_metal-BS"/>
</dbReference>
<evidence type="ECO:0000256" key="2">
    <source>
        <dbReference type="ARBA" id="ARBA00005289"/>
    </source>
</evidence>
<comment type="catalytic activity">
    <reaction evidence="1 9">
        <text>adenosine 3',5'-bisphosphate + H2O = AMP + phosphate</text>
        <dbReference type="Rhea" id="RHEA:10040"/>
        <dbReference type="ChEBI" id="CHEBI:15377"/>
        <dbReference type="ChEBI" id="CHEBI:43474"/>
        <dbReference type="ChEBI" id="CHEBI:58343"/>
        <dbReference type="ChEBI" id="CHEBI:456215"/>
        <dbReference type="EC" id="3.1.3.7"/>
    </reaction>
</comment>
<evidence type="ECO:0000313" key="12">
    <source>
        <dbReference type="Proteomes" id="UP000248856"/>
    </source>
</evidence>
<dbReference type="InterPro" id="IPR020550">
    <property type="entry name" value="Inositol_monophosphatase_CS"/>
</dbReference>
<accession>A0A328YTF0</accession>
<evidence type="ECO:0000256" key="9">
    <source>
        <dbReference type="HAMAP-Rule" id="MF_02095"/>
    </source>
</evidence>
<evidence type="ECO:0000256" key="1">
    <source>
        <dbReference type="ARBA" id="ARBA00001625"/>
    </source>
</evidence>
<dbReference type="Proteomes" id="UP000248856">
    <property type="component" value="Unassembled WGS sequence"/>
</dbReference>
<dbReference type="InterPro" id="IPR050725">
    <property type="entry name" value="CysQ/Inositol_MonoPase"/>
</dbReference>
<keyword evidence="12" id="KW-1185">Reference proteome</keyword>
<feature type="binding site" evidence="9">
    <location>
        <position position="219"/>
    </location>
    <ligand>
        <name>substrate</name>
    </ligand>
</feature>
<reference evidence="11 12" key="1">
    <citation type="submission" date="2018-06" db="EMBL/GenBank/DDBJ databases">
        <title>Genomic Encyclopedia of Archaeal and Bacterial Type Strains, Phase II (KMG-II): from individual species to whole genera.</title>
        <authorList>
            <person name="Goeker M."/>
        </authorList>
    </citation>
    <scope>NUCLEOTIDE SEQUENCE [LARGE SCALE GENOMIC DNA]</scope>
    <source>
        <strain evidence="11 12">CFPB 3232</strain>
    </source>
</reference>
<dbReference type="SUPFAM" id="SSF56655">
    <property type="entry name" value="Carbohydrate phosphatase"/>
    <property type="match status" value="1"/>
</dbReference>
<dbReference type="Pfam" id="PF00459">
    <property type="entry name" value="Inositol_P"/>
    <property type="match status" value="1"/>
</dbReference>
<dbReference type="AlphaFoldDB" id="A0A328YTF0"/>
<feature type="binding site" evidence="9">
    <location>
        <begin position="95"/>
        <end position="98"/>
    </location>
    <ligand>
        <name>substrate</name>
    </ligand>
</feature>